<evidence type="ECO:0000256" key="1">
    <source>
        <dbReference type="ARBA" id="ARBA00001933"/>
    </source>
</evidence>
<dbReference type="InterPro" id="IPR046342">
    <property type="entry name" value="CBS_dom_sf"/>
</dbReference>
<evidence type="ECO:0000256" key="6">
    <source>
        <dbReference type="ARBA" id="ARBA00037999"/>
    </source>
</evidence>
<evidence type="ECO:0000259" key="12">
    <source>
        <dbReference type="PROSITE" id="PS51371"/>
    </source>
</evidence>
<evidence type="ECO:0000256" key="3">
    <source>
        <dbReference type="ARBA" id="ARBA00022576"/>
    </source>
</evidence>
<dbReference type="PANTHER" id="PTHR30244">
    <property type="entry name" value="TRANSAMINASE"/>
    <property type="match status" value="1"/>
</dbReference>
<dbReference type="InterPro" id="IPR015422">
    <property type="entry name" value="PyrdxlP-dep_Trfase_small"/>
</dbReference>
<comment type="catalytic activity">
    <reaction evidence="7">
        <text>GDP-alpha-D-perosamine + 2-oxoglutarate = GDP-4-dehydro-alpha-D-rhamnose + L-glutamate</text>
        <dbReference type="Rhea" id="RHEA:36779"/>
        <dbReference type="ChEBI" id="CHEBI:16810"/>
        <dbReference type="ChEBI" id="CHEBI:29985"/>
        <dbReference type="ChEBI" id="CHEBI:57964"/>
        <dbReference type="ChEBI" id="CHEBI:73996"/>
        <dbReference type="EC" id="2.6.1.102"/>
    </reaction>
</comment>
<evidence type="ECO:0000256" key="4">
    <source>
        <dbReference type="ARBA" id="ARBA00022679"/>
    </source>
</evidence>
<keyword evidence="3 13" id="KW-0032">Aminotransferase</keyword>
<dbReference type="FunFam" id="3.40.640.10:FF:000090">
    <property type="entry name" value="Pyridoxal phosphate-dependent aminotransferase"/>
    <property type="match status" value="1"/>
</dbReference>
<evidence type="ECO:0000256" key="7">
    <source>
        <dbReference type="ARBA" id="ARBA00051587"/>
    </source>
</evidence>
<dbReference type="AlphaFoldDB" id="A0AB39XJI3"/>
<dbReference type="SUPFAM" id="SSF53383">
    <property type="entry name" value="PLP-dependent transferases"/>
    <property type="match status" value="1"/>
</dbReference>
<reference evidence="13" key="1">
    <citation type="submission" date="2024-08" db="EMBL/GenBank/DDBJ databases">
        <authorList>
            <person name="Chaddad Z."/>
            <person name="Lamrabet M."/>
            <person name="Bouhnik O."/>
            <person name="Alami S."/>
            <person name="Wipf D."/>
            <person name="Courty P.E."/>
            <person name="Missbah El Idrissi M."/>
        </authorList>
    </citation>
    <scope>NUCLEOTIDE SEQUENCE</scope>
    <source>
        <strain evidence="13">LLZ17</strain>
    </source>
</reference>
<dbReference type="SUPFAM" id="SSF54631">
    <property type="entry name" value="CBS-domain pair"/>
    <property type="match status" value="1"/>
</dbReference>
<keyword evidence="5 11" id="KW-0663">Pyridoxal phosphate</keyword>
<dbReference type="SMART" id="SM00116">
    <property type="entry name" value="CBS"/>
    <property type="match status" value="2"/>
</dbReference>
<dbReference type="Gene3D" id="3.10.580.10">
    <property type="entry name" value="CBS-domain"/>
    <property type="match status" value="1"/>
</dbReference>
<evidence type="ECO:0000313" key="13">
    <source>
        <dbReference type="EMBL" id="XDV58053.1"/>
    </source>
</evidence>
<dbReference type="InterPro" id="IPR000644">
    <property type="entry name" value="CBS_dom"/>
</dbReference>
<dbReference type="Pfam" id="PF01041">
    <property type="entry name" value="DegT_DnrJ_EryC1"/>
    <property type="match status" value="1"/>
</dbReference>
<dbReference type="InterPro" id="IPR000653">
    <property type="entry name" value="DegT/StrS_aminotransferase"/>
</dbReference>
<comment type="similarity">
    <text evidence="6 11">Belongs to the DegT/DnrJ/EryC1 family.</text>
</comment>
<dbReference type="InterPro" id="IPR015421">
    <property type="entry name" value="PyrdxlP-dep_Trfase_major"/>
</dbReference>
<keyword evidence="10" id="KW-0129">CBS domain</keyword>
<evidence type="ECO:0000256" key="9">
    <source>
        <dbReference type="ARBA" id="ARBA00074221"/>
    </source>
</evidence>
<dbReference type="Gene3D" id="3.40.640.10">
    <property type="entry name" value="Type I PLP-dependent aspartate aminotransferase-like (Major domain)"/>
    <property type="match status" value="1"/>
</dbReference>
<dbReference type="EMBL" id="CP165734">
    <property type="protein sequence ID" value="XDV58053.1"/>
    <property type="molecule type" value="Genomic_DNA"/>
</dbReference>
<dbReference type="GO" id="GO:0000271">
    <property type="term" value="P:polysaccharide biosynthetic process"/>
    <property type="evidence" value="ECO:0007669"/>
    <property type="project" value="TreeGrafter"/>
</dbReference>
<dbReference type="GO" id="GO:0030170">
    <property type="term" value="F:pyridoxal phosphate binding"/>
    <property type="evidence" value="ECO:0007669"/>
    <property type="project" value="TreeGrafter"/>
</dbReference>
<evidence type="ECO:0000256" key="11">
    <source>
        <dbReference type="RuleBase" id="RU004508"/>
    </source>
</evidence>
<keyword evidence="4" id="KW-0808">Transferase</keyword>
<gene>
    <name evidence="13" type="ORF">AB8Z38_00280</name>
</gene>
<dbReference type="Gene3D" id="3.90.1150.10">
    <property type="entry name" value="Aspartate Aminotransferase, domain 1"/>
    <property type="match status" value="1"/>
</dbReference>
<accession>A0AB39XJI3</accession>
<dbReference type="GO" id="GO:0102933">
    <property type="term" value="F:GDP-4-dehydro-6-deoxy-D-mannose-4-aminotransferase activity"/>
    <property type="evidence" value="ECO:0007669"/>
    <property type="project" value="UniProtKB-EC"/>
</dbReference>
<dbReference type="PROSITE" id="PS51371">
    <property type="entry name" value="CBS"/>
    <property type="match status" value="2"/>
</dbReference>
<sequence length="490" mass="54029">MDISRICITRQSTLREALDMLDRSGLGVLLLVEGDRQFERTVTDGDLRRLLLDGASLDQTLASVSERRSIVVPENRTRRDALGLMQKHTIDHLPVVDASGRVVDLIERRGIDEQILLSTPHMGDAERNFVEEAFRTNWIAPLGPNVDAFEAELAELVGANSAVALSSGTAAIHLALVLLGVGSGDCVFCSSLTFAASVNPIVYQNAEPVLIDSEPNSWNMSPIALERALESARKNGRLPKVVIVVNLYGQSADMEPLLALCDRYGVPMLEDAAESLGAKYRGRHSGTFGRIGVYSFNGNKIITTSGGGMLVTSEKELADRARFLATQARDPAPHYQHSVIGYNYRMSNILAGVGRGQLKVLEERVQARRNIFRRYAEAFSNESWIQLMPEPEWSLSTHWISAACLVPDSRITGQLLVRHLSDEFIEARPVWKPMHLQPVFAHCPYFSHGNSSVSDDIFERGICLPSGSNLTMEQVDRVADAVLKIGRRLA</sequence>
<dbReference type="Pfam" id="PF00571">
    <property type="entry name" value="CBS"/>
    <property type="match status" value="1"/>
</dbReference>
<protein>
    <recommendedName>
        <fullName evidence="9">GDP-perosamine synthase</fullName>
        <ecNumber evidence="8">2.6.1.102</ecNumber>
    </recommendedName>
</protein>
<comment type="pathway">
    <text evidence="2">Bacterial outer membrane biogenesis; LPS O-antigen biosynthesis.</text>
</comment>
<evidence type="ECO:0000256" key="10">
    <source>
        <dbReference type="PROSITE-ProRule" id="PRU00703"/>
    </source>
</evidence>
<feature type="domain" description="CBS" evidence="12">
    <location>
        <begin position="1"/>
        <end position="57"/>
    </location>
</feature>
<dbReference type="EC" id="2.6.1.102" evidence="8"/>
<feature type="domain" description="CBS" evidence="12">
    <location>
        <begin position="64"/>
        <end position="125"/>
    </location>
</feature>
<evidence type="ECO:0000256" key="5">
    <source>
        <dbReference type="ARBA" id="ARBA00022898"/>
    </source>
</evidence>
<organism evidence="13">
    <name type="scientific">Bradyrhizobium sp. LLZ17</name>
    <dbReference type="NCBI Taxonomy" id="3239388"/>
    <lineage>
        <taxon>Bacteria</taxon>
        <taxon>Pseudomonadati</taxon>
        <taxon>Pseudomonadota</taxon>
        <taxon>Alphaproteobacteria</taxon>
        <taxon>Hyphomicrobiales</taxon>
        <taxon>Nitrobacteraceae</taxon>
        <taxon>Bradyrhizobium</taxon>
    </lineage>
</organism>
<proteinExistence type="inferred from homology"/>
<dbReference type="CDD" id="cd00616">
    <property type="entry name" value="AHBA_syn"/>
    <property type="match status" value="1"/>
</dbReference>
<name>A0AB39XJI3_9BRAD</name>
<evidence type="ECO:0000256" key="2">
    <source>
        <dbReference type="ARBA" id="ARBA00005125"/>
    </source>
</evidence>
<dbReference type="PANTHER" id="PTHR30244:SF34">
    <property type="entry name" value="DTDP-4-AMINO-4,6-DIDEOXYGALACTOSE TRANSAMINASE"/>
    <property type="match status" value="1"/>
</dbReference>
<dbReference type="InterPro" id="IPR015424">
    <property type="entry name" value="PyrdxlP-dep_Trfase"/>
</dbReference>
<comment type="cofactor">
    <cofactor evidence="1">
        <name>pyridoxal 5'-phosphate</name>
        <dbReference type="ChEBI" id="CHEBI:597326"/>
    </cofactor>
</comment>
<evidence type="ECO:0000256" key="8">
    <source>
        <dbReference type="ARBA" id="ARBA00066317"/>
    </source>
</evidence>
<dbReference type="RefSeq" id="WP_369722529.1">
    <property type="nucleotide sequence ID" value="NZ_CP165734.1"/>
</dbReference>